<dbReference type="EMBL" id="JBGBPQ010000025">
    <property type="protein sequence ID" value="KAL1499687.1"/>
    <property type="molecule type" value="Genomic_DNA"/>
</dbReference>
<dbReference type="Gene3D" id="3.40.50.150">
    <property type="entry name" value="Vaccinia Virus protein VP39"/>
    <property type="match status" value="1"/>
</dbReference>
<reference evidence="7 8" key="1">
    <citation type="journal article" date="2024" name="Science">
        <title>Giant polyketide synthase enzymes in the biosynthesis of giant marine polyether toxins.</title>
        <authorList>
            <person name="Fallon T.R."/>
            <person name="Shende V.V."/>
            <person name="Wierzbicki I.H."/>
            <person name="Pendleton A.L."/>
            <person name="Watervoot N.F."/>
            <person name="Auber R.P."/>
            <person name="Gonzalez D.J."/>
            <person name="Wisecaver J.H."/>
            <person name="Moore B.S."/>
        </authorList>
    </citation>
    <scope>NUCLEOTIDE SEQUENCE [LARGE SCALE GENOMIC DNA]</scope>
    <source>
        <strain evidence="7 8">12B1</strain>
    </source>
</reference>
<evidence type="ECO:0000313" key="7">
    <source>
        <dbReference type="EMBL" id="KAL1499687.1"/>
    </source>
</evidence>
<comment type="caution">
    <text evidence="7">The sequence shown here is derived from an EMBL/GenBank/DDBJ whole genome shotgun (WGS) entry which is preliminary data.</text>
</comment>
<keyword evidence="2" id="KW-0489">Methyltransferase</keyword>
<accession>A0AB34IJD3</accession>
<keyword evidence="8" id="KW-1185">Reference proteome</keyword>
<keyword evidence="5" id="KW-0732">Signal</keyword>
<feature type="domain" description="DOT1" evidence="6">
    <location>
        <begin position="25"/>
        <end position="92"/>
    </location>
</feature>
<proteinExistence type="inferred from homology"/>
<dbReference type="SUPFAM" id="SSF53335">
    <property type="entry name" value="S-adenosyl-L-methionine-dependent methyltransferases"/>
    <property type="match status" value="1"/>
</dbReference>
<feature type="signal peptide" evidence="5">
    <location>
        <begin position="1"/>
        <end position="20"/>
    </location>
</feature>
<dbReference type="Pfam" id="PF08123">
    <property type="entry name" value="DOT1"/>
    <property type="match status" value="1"/>
</dbReference>
<evidence type="ECO:0000313" key="8">
    <source>
        <dbReference type="Proteomes" id="UP001515480"/>
    </source>
</evidence>
<keyword evidence="4" id="KW-0949">S-adenosyl-L-methionine</keyword>
<dbReference type="GO" id="GO:0031151">
    <property type="term" value="F:histone H3K79 methyltransferase activity"/>
    <property type="evidence" value="ECO:0007669"/>
    <property type="project" value="InterPro"/>
</dbReference>
<name>A0AB34IJD3_PRYPA</name>
<evidence type="ECO:0000259" key="6">
    <source>
        <dbReference type="Pfam" id="PF08123"/>
    </source>
</evidence>
<evidence type="ECO:0000256" key="1">
    <source>
        <dbReference type="ARBA" id="ARBA00010633"/>
    </source>
</evidence>
<dbReference type="AlphaFoldDB" id="A0AB34IJD3"/>
<dbReference type="GO" id="GO:0032259">
    <property type="term" value="P:methylation"/>
    <property type="evidence" value="ECO:0007669"/>
    <property type="project" value="UniProtKB-KW"/>
</dbReference>
<evidence type="ECO:0000256" key="2">
    <source>
        <dbReference type="ARBA" id="ARBA00022603"/>
    </source>
</evidence>
<dbReference type="GO" id="GO:1905706">
    <property type="term" value="P:regulation of mitochondrial ATP synthesis coupled proton transport"/>
    <property type="evidence" value="ECO:0007669"/>
    <property type="project" value="TreeGrafter"/>
</dbReference>
<evidence type="ECO:0000256" key="3">
    <source>
        <dbReference type="ARBA" id="ARBA00022679"/>
    </source>
</evidence>
<keyword evidence="3" id="KW-0808">Transferase</keyword>
<gene>
    <name evidence="7" type="ORF">AB1Y20_011884</name>
</gene>
<comment type="similarity">
    <text evidence="1">Belongs to the ANT/ATPSC lysine N-methyltransferase family.</text>
</comment>
<dbReference type="PANTHER" id="PTHR13610:SF11">
    <property type="entry name" value="METHYLTRANSFERASE DOMAIN-CONTAINING PROTEIN"/>
    <property type="match status" value="1"/>
</dbReference>
<dbReference type="InterPro" id="IPR025789">
    <property type="entry name" value="DOT1_dom"/>
</dbReference>
<dbReference type="Proteomes" id="UP001515480">
    <property type="component" value="Unassembled WGS sequence"/>
</dbReference>
<dbReference type="PANTHER" id="PTHR13610">
    <property type="entry name" value="METHYLTRANSFERASE DOMAIN-CONTAINING PROTEIN"/>
    <property type="match status" value="1"/>
</dbReference>
<protein>
    <recommendedName>
        <fullName evidence="6">DOT1 domain-containing protein</fullName>
    </recommendedName>
</protein>
<organism evidence="7 8">
    <name type="scientific">Prymnesium parvum</name>
    <name type="common">Toxic golden alga</name>
    <dbReference type="NCBI Taxonomy" id="97485"/>
    <lineage>
        <taxon>Eukaryota</taxon>
        <taxon>Haptista</taxon>
        <taxon>Haptophyta</taxon>
        <taxon>Prymnesiophyceae</taxon>
        <taxon>Prymnesiales</taxon>
        <taxon>Prymnesiaceae</taxon>
        <taxon>Prymnesium</taxon>
    </lineage>
</organism>
<evidence type="ECO:0000256" key="4">
    <source>
        <dbReference type="ARBA" id="ARBA00022691"/>
    </source>
</evidence>
<feature type="chain" id="PRO_5044222729" description="DOT1 domain-containing protein" evidence="5">
    <location>
        <begin position="21"/>
        <end position="184"/>
    </location>
</feature>
<dbReference type="InterPro" id="IPR026170">
    <property type="entry name" value="FAM173A/B"/>
</dbReference>
<sequence>MASQLWLGSWLRFIVRSRLAPYVPTPPEVATDMLTLARLKPGERLVDLGSGDGRLLRAAVREFGAAHAEGFELDERLVEIARKESATLRDELSRRVVTHMRDAHDAGEALRHADVVTLYLSDRGNASILPLLRESLKPSARVVSFAWTMPDGIKPSRSLRLTKSLLQLHLYEGLGRQAPVESAS</sequence>
<dbReference type="GO" id="GO:0005739">
    <property type="term" value="C:mitochondrion"/>
    <property type="evidence" value="ECO:0007669"/>
    <property type="project" value="TreeGrafter"/>
</dbReference>
<evidence type="ECO:0000256" key="5">
    <source>
        <dbReference type="SAM" id="SignalP"/>
    </source>
</evidence>
<dbReference type="InterPro" id="IPR029063">
    <property type="entry name" value="SAM-dependent_MTases_sf"/>
</dbReference>
<dbReference type="CDD" id="cd02440">
    <property type="entry name" value="AdoMet_MTases"/>
    <property type="match status" value="1"/>
</dbReference>